<dbReference type="SUPFAM" id="SSF101447">
    <property type="entry name" value="Formin homology 2 domain (FH2 domain)"/>
    <property type="match status" value="1"/>
</dbReference>
<evidence type="ECO:0000256" key="2">
    <source>
        <dbReference type="ARBA" id="ARBA00022527"/>
    </source>
</evidence>
<accession>A0AA35Z2U8</accession>
<sequence length="741" mass="83491">MMSIRKQFEHLKIQLEAIISTTNNFSEDKCIGKGGFGKVYKGELVHSKGHATVALKRLDRAFGQGDPEFWKEIIMLSLYRHENIISLLGFCDESGEKIVVYEYASNRSLDLHLNSNDLKWVRRLNICIGVACGLAYLHDPAGSQQRVLHRDIKSSNILLDENWNAKISDLGLSKFGPANQHYTFIVSRAVGTFGYCDPLYVETGLLTKESDVYSFGVVMFEVLCGRLCIDNKGMHQPFTELVRKCYKKNNLSGIIFGNVKDEINPCSLKAFATIAYRCLKRNREKRPLTNEVVRILETAMKYQVPPPPPPPLPPARSKNYNVSLPPPPPDNSSVPLPPPHSGVSSSASINQRPLKPLQLMKTNAKEGSLWNVSQKHGNQSRAPEIDITELESLFSTASMSTGAHKNLGQPSSEKLKPENICLIKPLRASAWEIILGKINLPLHDIIKAILSLNSFAMNVHQVYNLIEFCPTKEEMEIVKSYTGYKKMLGQCEQFFLECAKIPRIKPKLRVFAFTITFSSQVNNLSENLSTIKDATKEIMESTKLVKIMQIIFTMGNKLNKGSNGGFRLDNFRDLGYTYATDKKITLLHYLCKVVAEQTPELLDFDKDLIHLQSASMIQIKSLHEDKYAIINGFKKAQNEFDASDNDGDVSARFREALKSFLDSADDQLPPLTSSFNEVAQYADSLAVYFGEDPSRVPWEQVITSLVRFIVKFKKAHNENIQWEDSEMKKLEKVVKEEGSSS</sequence>
<dbReference type="PANTHER" id="PTHR45733">
    <property type="entry name" value="FORMIN-J"/>
    <property type="match status" value="1"/>
</dbReference>
<evidence type="ECO:0000313" key="14">
    <source>
        <dbReference type="EMBL" id="CAI9284761.1"/>
    </source>
</evidence>
<keyword evidence="15" id="KW-1185">Reference proteome</keyword>
<keyword evidence="2" id="KW-0723">Serine/threonine-protein kinase</keyword>
<evidence type="ECO:0000256" key="10">
    <source>
        <dbReference type="RuleBase" id="RU361260"/>
    </source>
</evidence>
<keyword evidence="6 9" id="KW-0067">ATP-binding</keyword>
<dbReference type="FunFam" id="3.30.200.20:FF:000039">
    <property type="entry name" value="receptor-like protein kinase FERONIA"/>
    <property type="match status" value="1"/>
</dbReference>
<dbReference type="InterPro" id="IPR000719">
    <property type="entry name" value="Prot_kinase_dom"/>
</dbReference>
<comment type="catalytic activity">
    <reaction evidence="8">
        <text>L-seryl-[protein] + ATP = O-phospho-L-seryl-[protein] + ADP + H(+)</text>
        <dbReference type="Rhea" id="RHEA:17989"/>
        <dbReference type="Rhea" id="RHEA-COMP:9863"/>
        <dbReference type="Rhea" id="RHEA-COMP:11604"/>
        <dbReference type="ChEBI" id="CHEBI:15378"/>
        <dbReference type="ChEBI" id="CHEBI:29999"/>
        <dbReference type="ChEBI" id="CHEBI:30616"/>
        <dbReference type="ChEBI" id="CHEBI:83421"/>
        <dbReference type="ChEBI" id="CHEBI:456216"/>
        <dbReference type="EC" id="2.7.11.1"/>
    </reaction>
</comment>
<name>A0AA35Z2U8_LACSI</name>
<feature type="domain" description="FH2" evidence="13">
    <location>
        <begin position="344"/>
        <end position="738"/>
    </location>
</feature>
<evidence type="ECO:0000256" key="4">
    <source>
        <dbReference type="ARBA" id="ARBA00022741"/>
    </source>
</evidence>
<dbReference type="SMART" id="SM00498">
    <property type="entry name" value="FH2"/>
    <property type="match status" value="1"/>
</dbReference>
<dbReference type="GO" id="GO:0004674">
    <property type="term" value="F:protein serine/threonine kinase activity"/>
    <property type="evidence" value="ECO:0007669"/>
    <property type="project" value="UniProtKB-KW"/>
</dbReference>
<dbReference type="InterPro" id="IPR015425">
    <property type="entry name" value="FH2_Formin"/>
</dbReference>
<organism evidence="14 15">
    <name type="scientific">Lactuca saligna</name>
    <name type="common">Willowleaf lettuce</name>
    <dbReference type="NCBI Taxonomy" id="75948"/>
    <lineage>
        <taxon>Eukaryota</taxon>
        <taxon>Viridiplantae</taxon>
        <taxon>Streptophyta</taxon>
        <taxon>Embryophyta</taxon>
        <taxon>Tracheophyta</taxon>
        <taxon>Spermatophyta</taxon>
        <taxon>Magnoliopsida</taxon>
        <taxon>eudicotyledons</taxon>
        <taxon>Gunneridae</taxon>
        <taxon>Pentapetalae</taxon>
        <taxon>asterids</taxon>
        <taxon>campanulids</taxon>
        <taxon>Asterales</taxon>
        <taxon>Asteraceae</taxon>
        <taxon>Cichorioideae</taxon>
        <taxon>Cichorieae</taxon>
        <taxon>Lactucinae</taxon>
        <taxon>Lactuca</taxon>
    </lineage>
</organism>
<evidence type="ECO:0000256" key="7">
    <source>
        <dbReference type="ARBA" id="ARBA00047899"/>
    </source>
</evidence>
<dbReference type="EMBL" id="OX465081">
    <property type="protein sequence ID" value="CAI9284761.1"/>
    <property type="molecule type" value="Genomic_DNA"/>
</dbReference>
<evidence type="ECO:0000313" key="15">
    <source>
        <dbReference type="Proteomes" id="UP001177003"/>
    </source>
</evidence>
<feature type="binding site" evidence="9">
    <location>
        <position position="56"/>
    </location>
    <ligand>
        <name>ATP</name>
        <dbReference type="ChEBI" id="CHEBI:30616"/>
    </ligand>
</feature>
<feature type="domain" description="Protein kinase" evidence="12">
    <location>
        <begin position="25"/>
        <end position="300"/>
    </location>
</feature>
<dbReference type="PROSITE" id="PS00108">
    <property type="entry name" value="PROTEIN_KINASE_ST"/>
    <property type="match status" value="1"/>
</dbReference>
<dbReference type="SUPFAM" id="SSF56112">
    <property type="entry name" value="Protein kinase-like (PK-like)"/>
    <property type="match status" value="1"/>
</dbReference>
<evidence type="ECO:0000256" key="6">
    <source>
        <dbReference type="ARBA" id="ARBA00022840"/>
    </source>
</evidence>
<dbReference type="Proteomes" id="UP001177003">
    <property type="component" value="Chromosome 5"/>
</dbReference>
<proteinExistence type="inferred from homology"/>
<reference evidence="14" key="1">
    <citation type="submission" date="2023-04" db="EMBL/GenBank/DDBJ databases">
        <authorList>
            <person name="Vijverberg K."/>
            <person name="Xiong W."/>
            <person name="Schranz E."/>
        </authorList>
    </citation>
    <scope>NUCLEOTIDE SEQUENCE</scope>
</reference>
<dbReference type="AlphaFoldDB" id="A0AA35Z2U8"/>
<dbReference type="PROSITE" id="PS50011">
    <property type="entry name" value="PROTEIN_KINASE_DOM"/>
    <property type="match status" value="1"/>
</dbReference>
<keyword evidence="4 9" id="KW-0547">Nucleotide-binding</keyword>
<evidence type="ECO:0000256" key="9">
    <source>
        <dbReference type="PROSITE-ProRule" id="PRU10141"/>
    </source>
</evidence>
<dbReference type="InterPro" id="IPR011009">
    <property type="entry name" value="Kinase-like_dom_sf"/>
</dbReference>
<comment type="similarity">
    <text evidence="1">Belongs to the formin-like family. Class-II subfamily.</text>
</comment>
<dbReference type="PROSITE" id="PS51444">
    <property type="entry name" value="FH2"/>
    <property type="match status" value="1"/>
</dbReference>
<evidence type="ECO:0000259" key="12">
    <source>
        <dbReference type="PROSITE" id="PS50011"/>
    </source>
</evidence>
<dbReference type="Gene3D" id="1.10.510.10">
    <property type="entry name" value="Transferase(Phosphotransferase) domain 1"/>
    <property type="match status" value="1"/>
</dbReference>
<dbReference type="InterPro" id="IPR042201">
    <property type="entry name" value="FH2_Formin_sf"/>
</dbReference>
<dbReference type="Pfam" id="PF02181">
    <property type="entry name" value="FH2"/>
    <property type="match status" value="1"/>
</dbReference>
<dbReference type="FunFam" id="1.10.510.10:FF:001023">
    <property type="entry name" value="Os07g0541700 protein"/>
    <property type="match status" value="1"/>
</dbReference>
<dbReference type="PROSITE" id="PS00107">
    <property type="entry name" value="PROTEIN_KINASE_ATP"/>
    <property type="match status" value="1"/>
</dbReference>
<dbReference type="Pfam" id="PF07714">
    <property type="entry name" value="PK_Tyr_Ser-Thr"/>
    <property type="match status" value="1"/>
</dbReference>
<evidence type="ECO:0000256" key="8">
    <source>
        <dbReference type="ARBA" id="ARBA00048679"/>
    </source>
</evidence>
<keyword evidence="3" id="KW-0808">Transferase</keyword>
<feature type="compositionally biased region" description="Pro residues" evidence="11">
    <location>
        <begin position="324"/>
        <end position="340"/>
    </location>
</feature>
<dbReference type="Gene3D" id="1.20.58.2220">
    <property type="entry name" value="Formin, FH2 domain"/>
    <property type="match status" value="1"/>
</dbReference>
<gene>
    <name evidence="14" type="ORF">LSALG_LOCUS24270</name>
</gene>
<protein>
    <recommendedName>
        <fullName evidence="10">Formin-like protein</fullName>
    </recommendedName>
</protein>
<dbReference type="InterPro" id="IPR051144">
    <property type="entry name" value="Formin_homology_domain"/>
</dbReference>
<feature type="region of interest" description="Disordered" evidence="11">
    <location>
        <begin position="302"/>
        <end position="351"/>
    </location>
</feature>
<evidence type="ECO:0000256" key="11">
    <source>
        <dbReference type="SAM" id="MobiDB-lite"/>
    </source>
</evidence>
<evidence type="ECO:0000259" key="13">
    <source>
        <dbReference type="PROSITE" id="PS51444"/>
    </source>
</evidence>
<evidence type="ECO:0000256" key="1">
    <source>
        <dbReference type="ARBA" id="ARBA00006468"/>
    </source>
</evidence>
<feature type="compositionally biased region" description="Polar residues" evidence="11">
    <location>
        <begin position="342"/>
        <end position="351"/>
    </location>
</feature>
<dbReference type="Gene3D" id="3.30.200.20">
    <property type="entry name" value="Phosphorylase Kinase, domain 1"/>
    <property type="match status" value="1"/>
</dbReference>
<keyword evidence="5" id="KW-0418">Kinase</keyword>
<comment type="catalytic activity">
    <reaction evidence="7">
        <text>L-threonyl-[protein] + ATP = O-phospho-L-threonyl-[protein] + ADP + H(+)</text>
        <dbReference type="Rhea" id="RHEA:46608"/>
        <dbReference type="Rhea" id="RHEA-COMP:11060"/>
        <dbReference type="Rhea" id="RHEA-COMP:11605"/>
        <dbReference type="ChEBI" id="CHEBI:15378"/>
        <dbReference type="ChEBI" id="CHEBI:30013"/>
        <dbReference type="ChEBI" id="CHEBI:30616"/>
        <dbReference type="ChEBI" id="CHEBI:61977"/>
        <dbReference type="ChEBI" id="CHEBI:456216"/>
        <dbReference type="EC" id="2.7.11.1"/>
    </reaction>
</comment>
<dbReference type="InterPro" id="IPR008271">
    <property type="entry name" value="Ser/Thr_kinase_AS"/>
</dbReference>
<evidence type="ECO:0000256" key="5">
    <source>
        <dbReference type="ARBA" id="ARBA00022777"/>
    </source>
</evidence>
<dbReference type="SMART" id="SM00220">
    <property type="entry name" value="S_TKc"/>
    <property type="match status" value="1"/>
</dbReference>
<evidence type="ECO:0000256" key="3">
    <source>
        <dbReference type="ARBA" id="ARBA00022679"/>
    </source>
</evidence>
<dbReference type="GO" id="GO:0005524">
    <property type="term" value="F:ATP binding"/>
    <property type="evidence" value="ECO:0007669"/>
    <property type="project" value="UniProtKB-UniRule"/>
</dbReference>
<dbReference type="PANTHER" id="PTHR45733:SF8">
    <property type="entry name" value="FORMIN-J"/>
    <property type="match status" value="1"/>
</dbReference>
<dbReference type="InterPro" id="IPR001245">
    <property type="entry name" value="Ser-Thr/Tyr_kinase_cat_dom"/>
</dbReference>
<feature type="compositionally biased region" description="Pro residues" evidence="11">
    <location>
        <begin position="304"/>
        <end position="314"/>
    </location>
</feature>
<dbReference type="InterPro" id="IPR017441">
    <property type="entry name" value="Protein_kinase_ATP_BS"/>
</dbReference>